<keyword evidence="1" id="KW-0732">Signal</keyword>
<dbReference type="InterPro" id="IPR010321">
    <property type="entry name" value="DUF922"/>
</dbReference>
<evidence type="ECO:0000313" key="2">
    <source>
        <dbReference type="EMBL" id="MBJ6749239.1"/>
    </source>
</evidence>
<comment type="caution">
    <text evidence="2">The sequence shown here is derived from an EMBL/GenBank/DDBJ whole genome shotgun (WGS) entry which is preliminary data.</text>
</comment>
<evidence type="ECO:0000313" key="3">
    <source>
        <dbReference type="Proteomes" id="UP000614714"/>
    </source>
</evidence>
<protein>
    <submittedName>
        <fullName evidence="2">DUF922 domain-containing protein</fullName>
    </submittedName>
</protein>
<reference evidence="2 3" key="1">
    <citation type="submission" date="2020-12" db="EMBL/GenBank/DDBJ databases">
        <title>Geomonas sp. Red421, isolated from paddy soil.</title>
        <authorList>
            <person name="Xu Z."/>
            <person name="Zhang Z."/>
            <person name="Masuda Y."/>
            <person name="Itoh H."/>
            <person name="Senoo K."/>
        </authorList>
    </citation>
    <scope>NUCLEOTIDE SEQUENCE [LARGE SCALE GENOMIC DNA]</scope>
    <source>
        <strain evidence="2 3">Red421</strain>
    </source>
</reference>
<sequence length="202" mass="22738">MMHRLIAGAGIALLFLACSAPLFASDTASCELKVREGYRFYDISGKTLDDLIHEISLNGTKWNDGKVYSAMTNWDIHYKYDVTCQNGRYSVKSAATRVDILYNMPRLNLATCAPELVTPWNDYLTHLQGHEFGHKDLAVKAASEVNEMFGTLPSFGSEEELAAEITRRTEEKFKKLKEIQIEYDHDTRHGETQGAFLLAGSH</sequence>
<dbReference type="Proteomes" id="UP000614714">
    <property type="component" value="Unassembled WGS sequence"/>
</dbReference>
<dbReference type="Pfam" id="PF06037">
    <property type="entry name" value="DUF922"/>
    <property type="match status" value="1"/>
</dbReference>
<dbReference type="EMBL" id="JAEMHL010000001">
    <property type="protein sequence ID" value="MBJ6749239.1"/>
    <property type="molecule type" value="Genomic_DNA"/>
</dbReference>
<dbReference type="RefSeq" id="WP_199387777.1">
    <property type="nucleotide sequence ID" value="NZ_JAEMHL010000001.1"/>
</dbReference>
<gene>
    <name evidence="2" type="ORF">JFN91_03345</name>
</gene>
<dbReference type="PROSITE" id="PS51257">
    <property type="entry name" value="PROKAR_LIPOPROTEIN"/>
    <property type="match status" value="1"/>
</dbReference>
<evidence type="ECO:0000256" key="1">
    <source>
        <dbReference type="SAM" id="SignalP"/>
    </source>
</evidence>
<feature type="signal peptide" evidence="1">
    <location>
        <begin position="1"/>
        <end position="24"/>
    </location>
</feature>
<name>A0ABS0YBC0_9BACT</name>
<proteinExistence type="predicted"/>
<feature type="chain" id="PRO_5046737484" evidence="1">
    <location>
        <begin position="25"/>
        <end position="202"/>
    </location>
</feature>
<accession>A0ABS0YBC0</accession>
<organism evidence="2 3">
    <name type="scientific">Geomonas anaerohicana</name>
    <dbReference type="NCBI Taxonomy" id="2798583"/>
    <lineage>
        <taxon>Bacteria</taxon>
        <taxon>Pseudomonadati</taxon>
        <taxon>Thermodesulfobacteriota</taxon>
        <taxon>Desulfuromonadia</taxon>
        <taxon>Geobacterales</taxon>
        <taxon>Geobacteraceae</taxon>
        <taxon>Geomonas</taxon>
    </lineage>
</organism>
<keyword evidence="3" id="KW-1185">Reference proteome</keyword>